<dbReference type="InterPro" id="IPR011234">
    <property type="entry name" value="Fumarylacetoacetase-like_C"/>
</dbReference>
<dbReference type="SUPFAM" id="SSF56529">
    <property type="entry name" value="FAH"/>
    <property type="match status" value="1"/>
</dbReference>
<feature type="domain" description="Fumarylacetoacetase-like C-terminal" evidence="3">
    <location>
        <begin position="81"/>
        <end position="293"/>
    </location>
</feature>
<dbReference type="FunFam" id="3.90.850.10:FF:000002">
    <property type="entry name" value="2-hydroxyhepta-2,4-diene-1,7-dioate isomerase"/>
    <property type="match status" value="1"/>
</dbReference>
<dbReference type="GO" id="GO:0006107">
    <property type="term" value="P:oxaloacetate metabolic process"/>
    <property type="evidence" value="ECO:0007669"/>
    <property type="project" value="UniProtKB-ARBA"/>
</dbReference>
<name>A0A9P9IHY4_9PLEO</name>
<dbReference type="EMBL" id="JAGMWT010000011">
    <property type="protein sequence ID" value="KAH7119960.1"/>
    <property type="molecule type" value="Genomic_DNA"/>
</dbReference>
<comment type="similarity">
    <text evidence="1">Belongs to the FAH family.</text>
</comment>
<protein>
    <submittedName>
        <fullName evidence="4">Fumarylacetoacetate hydrolase family protein-like protein</fullName>
    </submittedName>
</protein>
<evidence type="ECO:0000256" key="1">
    <source>
        <dbReference type="ARBA" id="ARBA00010211"/>
    </source>
</evidence>
<keyword evidence="4" id="KW-0378">Hydrolase</keyword>
<keyword evidence="5" id="KW-1185">Reference proteome</keyword>
<evidence type="ECO:0000313" key="4">
    <source>
        <dbReference type="EMBL" id="KAH7119960.1"/>
    </source>
</evidence>
<evidence type="ECO:0000256" key="2">
    <source>
        <dbReference type="ARBA" id="ARBA00022723"/>
    </source>
</evidence>
<comment type="caution">
    <text evidence="4">The sequence shown here is derived from an EMBL/GenBank/DDBJ whole genome shotgun (WGS) entry which is preliminary data.</text>
</comment>
<dbReference type="OrthoDB" id="411064at2759"/>
<gene>
    <name evidence="4" type="ORF">B0J11DRAFT_439756</name>
</gene>
<dbReference type="Gene3D" id="3.90.850.10">
    <property type="entry name" value="Fumarylacetoacetase-like, C-terminal domain"/>
    <property type="match status" value="1"/>
</dbReference>
<dbReference type="Proteomes" id="UP000700596">
    <property type="component" value="Unassembled WGS sequence"/>
</dbReference>
<evidence type="ECO:0000313" key="5">
    <source>
        <dbReference type="Proteomes" id="UP000700596"/>
    </source>
</evidence>
<dbReference type="GO" id="GO:0050163">
    <property type="term" value="F:oxaloacetate tautomerase activity"/>
    <property type="evidence" value="ECO:0007669"/>
    <property type="project" value="UniProtKB-ARBA"/>
</dbReference>
<dbReference type="InterPro" id="IPR036663">
    <property type="entry name" value="Fumarylacetoacetase_C_sf"/>
</dbReference>
<keyword evidence="2" id="KW-0479">Metal-binding</keyword>
<sequence>MPSWKRLIRFEATDGRILRGEPILPSPDFDVGTTTEQTGLRAKVIDVANADIFDAATKVTDEEATVKKLLGPVTTDEVPIIRCIGLNFIKHIKEGGRTLPPYPSTFIKANTCLNDHGADIVIPKLAQDEQADYEGELCFIISKDAKNVREEDAYEYIGGYLSGNDVSSRKLQRKPELAGTVPQWNFSKGFDTFAPLGPQIVSTSVIPDPSILHLTTTVNGEVRQSETIDDLCFRVPYLVSYVSQGTTLKKGTVVMTGTPSGVGYAMKNPQFLKPGDTVEVKLWPEIGTVRSGVTYAEEGFVVPPQEKK</sequence>
<reference evidence="4" key="1">
    <citation type="journal article" date="2021" name="Nat. Commun.">
        <title>Genetic determinants of endophytism in the Arabidopsis root mycobiome.</title>
        <authorList>
            <person name="Mesny F."/>
            <person name="Miyauchi S."/>
            <person name="Thiergart T."/>
            <person name="Pickel B."/>
            <person name="Atanasova L."/>
            <person name="Karlsson M."/>
            <person name="Huettel B."/>
            <person name="Barry K.W."/>
            <person name="Haridas S."/>
            <person name="Chen C."/>
            <person name="Bauer D."/>
            <person name="Andreopoulos W."/>
            <person name="Pangilinan J."/>
            <person name="LaButti K."/>
            <person name="Riley R."/>
            <person name="Lipzen A."/>
            <person name="Clum A."/>
            <person name="Drula E."/>
            <person name="Henrissat B."/>
            <person name="Kohler A."/>
            <person name="Grigoriev I.V."/>
            <person name="Martin F.M."/>
            <person name="Hacquard S."/>
        </authorList>
    </citation>
    <scope>NUCLEOTIDE SEQUENCE</scope>
    <source>
        <strain evidence="4">MPI-CAGE-CH-0243</strain>
    </source>
</reference>
<dbReference type="Pfam" id="PF01557">
    <property type="entry name" value="FAA_hydrolase"/>
    <property type="match status" value="1"/>
</dbReference>
<evidence type="ECO:0000259" key="3">
    <source>
        <dbReference type="Pfam" id="PF01557"/>
    </source>
</evidence>
<dbReference type="GO" id="GO:0046872">
    <property type="term" value="F:metal ion binding"/>
    <property type="evidence" value="ECO:0007669"/>
    <property type="project" value="UniProtKB-KW"/>
</dbReference>
<accession>A0A9P9IHY4</accession>
<proteinExistence type="inferred from homology"/>
<dbReference type="GO" id="GO:0016787">
    <property type="term" value="F:hydrolase activity"/>
    <property type="evidence" value="ECO:0007669"/>
    <property type="project" value="UniProtKB-KW"/>
</dbReference>
<dbReference type="PANTHER" id="PTHR11820:SF100">
    <property type="entry name" value="FUMARYLACETOACETATE HYDROLASE FAMILY PROTEIN (AFU_ORTHOLOGUE AFUA_4G01490)"/>
    <property type="match status" value="1"/>
</dbReference>
<dbReference type="PANTHER" id="PTHR11820">
    <property type="entry name" value="ACYLPYRUVASE"/>
    <property type="match status" value="1"/>
</dbReference>
<dbReference type="AlphaFoldDB" id="A0A9P9IHY4"/>
<organism evidence="4 5">
    <name type="scientific">Dendryphion nanum</name>
    <dbReference type="NCBI Taxonomy" id="256645"/>
    <lineage>
        <taxon>Eukaryota</taxon>
        <taxon>Fungi</taxon>
        <taxon>Dikarya</taxon>
        <taxon>Ascomycota</taxon>
        <taxon>Pezizomycotina</taxon>
        <taxon>Dothideomycetes</taxon>
        <taxon>Pleosporomycetidae</taxon>
        <taxon>Pleosporales</taxon>
        <taxon>Torulaceae</taxon>
        <taxon>Dendryphion</taxon>
    </lineage>
</organism>